<evidence type="ECO:0000256" key="9">
    <source>
        <dbReference type="ARBA" id="ARBA00022989"/>
    </source>
</evidence>
<keyword evidence="6" id="KW-0808">Transferase</keyword>
<accession>A0AAD2DL15</accession>
<feature type="domain" description="Hydroxyproline O-arabinosyltransferase-like" evidence="15">
    <location>
        <begin position="382"/>
        <end position="634"/>
    </location>
</feature>
<feature type="region of interest" description="Disordered" evidence="12">
    <location>
        <begin position="1056"/>
        <end position="1136"/>
    </location>
</feature>
<evidence type="ECO:0000313" key="17">
    <source>
        <dbReference type="Proteomes" id="UP000834106"/>
    </source>
</evidence>
<evidence type="ECO:0000256" key="5">
    <source>
        <dbReference type="ARBA" id="ARBA00022676"/>
    </source>
</evidence>
<feature type="compositionally biased region" description="Polar residues" evidence="12">
    <location>
        <begin position="721"/>
        <end position="733"/>
    </location>
</feature>
<feature type="transmembrane region" description="Helical" evidence="13">
    <location>
        <begin position="772"/>
        <end position="793"/>
    </location>
</feature>
<evidence type="ECO:0000256" key="1">
    <source>
        <dbReference type="ARBA" id="ARBA00004167"/>
    </source>
</evidence>
<feature type="region of interest" description="Disordered" evidence="12">
    <location>
        <begin position="689"/>
        <end position="733"/>
    </location>
</feature>
<proteinExistence type="inferred from homology"/>
<dbReference type="PANTHER" id="PTHR31485">
    <property type="entry name" value="PEPTIDYL SERINE ALPHA-GALACTOSYLTRANSFERASE"/>
    <property type="match status" value="1"/>
</dbReference>
<evidence type="ECO:0000256" key="7">
    <source>
        <dbReference type="ARBA" id="ARBA00022692"/>
    </source>
</evidence>
<keyword evidence="7 13" id="KW-0812">Transmembrane</keyword>
<feature type="region of interest" description="Disordered" evidence="12">
    <location>
        <begin position="1270"/>
        <end position="1354"/>
    </location>
</feature>
<dbReference type="InterPro" id="IPR044845">
    <property type="entry name" value="HPAT/SRGT1-like"/>
</dbReference>
<reference evidence="16" key="1">
    <citation type="submission" date="2023-05" db="EMBL/GenBank/DDBJ databases">
        <authorList>
            <person name="Huff M."/>
        </authorList>
    </citation>
    <scope>NUCLEOTIDE SEQUENCE</scope>
</reference>
<evidence type="ECO:0000256" key="4">
    <source>
        <dbReference type="ARBA" id="ARBA00022490"/>
    </source>
</evidence>
<evidence type="ECO:0000256" key="11">
    <source>
        <dbReference type="ARBA" id="ARBA00023212"/>
    </source>
</evidence>
<feature type="compositionally biased region" description="Basic and acidic residues" evidence="12">
    <location>
        <begin position="1074"/>
        <end position="1090"/>
    </location>
</feature>
<feature type="compositionally biased region" description="Polar residues" evidence="12">
    <location>
        <begin position="1005"/>
        <end position="1017"/>
    </location>
</feature>
<gene>
    <name evidence="16" type="ORF">FPE_LOCUS5977</name>
</gene>
<dbReference type="PANTHER" id="PTHR31485:SF7">
    <property type="entry name" value="PEPTIDYL SERINE ALPHA-GALACTOSYLTRANSFERASE"/>
    <property type="match status" value="1"/>
</dbReference>
<dbReference type="Pfam" id="PF06886">
    <property type="entry name" value="TPX2"/>
    <property type="match status" value="1"/>
</dbReference>
<dbReference type="EMBL" id="OU503038">
    <property type="protein sequence ID" value="CAI9758547.1"/>
    <property type="molecule type" value="Genomic_DNA"/>
</dbReference>
<evidence type="ECO:0000256" key="10">
    <source>
        <dbReference type="ARBA" id="ARBA00023136"/>
    </source>
</evidence>
<dbReference type="Proteomes" id="UP000834106">
    <property type="component" value="Chromosome 3"/>
</dbReference>
<feature type="domain" description="Hydroxyproline O-arabinosyltransferase-like" evidence="15">
    <location>
        <begin position="18"/>
        <end position="244"/>
    </location>
</feature>
<keyword evidence="4" id="KW-0963">Cytoplasm</keyword>
<feature type="compositionally biased region" description="Polar residues" evidence="12">
    <location>
        <begin position="1027"/>
        <end position="1037"/>
    </location>
</feature>
<feature type="domain" description="TPX2 C-terminal" evidence="14">
    <location>
        <begin position="1210"/>
        <end position="1277"/>
    </location>
</feature>
<dbReference type="InterPro" id="IPR027329">
    <property type="entry name" value="TPX2_C"/>
</dbReference>
<evidence type="ECO:0000256" key="13">
    <source>
        <dbReference type="SAM" id="Phobius"/>
    </source>
</evidence>
<keyword evidence="10 13" id="KW-0472">Membrane</keyword>
<evidence type="ECO:0000259" key="14">
    <source>
        <dbReference type="Pfam" id="PF06886"/>
    </source>
</evidence>
<dbReference type="InterPro" id="IPR056508">
    <property type="entry name" value="HPAT-like"/>
</dbReference>
<dbReference type="GO" id="GO:0016757">
    <property type="term" value="F:glycosyltransferase activity"/>
    <property type="evidence" value="ECO:0007669"/>
    <property type="project" value="UniProtKB-KW"/>
</dbReference>
<evidence type="ECO:0000256" key="12">
    <source>
        <dbReference type="SAM" id="MobiDB-lite"/>
    </source>
</evidence>
<keyword evidence="8" id="KW-0493">Microtubule</keyword>
<dbReference type="GO" id="GO:0005874">
    <property type="term" value="C:microtubule"/>
    <property type="evidence" value="ECO:0007669"/>
    <property type="project" value="UniProtKB-KW"/>
</dbReference>
<keyword evidence="11" id="KW-0206">Cytoskeleton</keyword>
<name>A0AAD2DL15_9LAMI</name>
<sequence length="1354" mass="152145">MISRGQAQERNSAGQRIHTLFSVECHNYFDWQTVGLMHSYRKAQQPGPITRLLSCKEEEKRSYRGMHLAPTFEVPSISRHPKTGDWYHAINKLAGILHWLKHSEDSENVDWVVILEADMIIRGPIVPWELGAEKGKPVAAYHGYLVGCDNVLAKLHTKHPGFCDKVGGLLAMHIDDLRALAPLWLSKTEDVQEDRAHLSANHTGDIYGTSWISEMCGYSFGVSEVGLCHKINDSLMIYPGYIPQEGINPILLHYGQPFRVGKWSFSKLDHHEDNIVYNCGHLFPEPPYPREVKEMEADSNKRRALLLSIECINTLNEGLLLQHAAHGCPNPKWSKFLSFFRSKTFVEVTQPKLWTPGSRQIMEVNVQSEDDGDPAKSRPKIHTIFSTECSTYYDWQTVGLVHSFHLSGQPGNITRLLSCTEEDLKQYKGLDIAPTHYVPSMSRHPVTGDWYPAIHKPAGVAHWLDRAKIDADYIVILESDMIMRGSITPWEFNAAPGRPVATPYDYLIGCDNELAKIHTRNPNACNKVGGVIIMHISDLRKLALLWLHKTEELRADRAHWSKNITGDVYESGWISEMYGYCFGAAELSLRHVISNEILIYPGSDPVPGVKYRVFHYGLEFRVGEWSFDKARWRHVDLVNKCWAKFLDPPDPSTLHQSDEGALQRDLLSIECAKKLNEALHVHHERKKCPNLTSLSSPNPKIPVSSLLHSPNRETHDPHSLQPPNRETTSEITTSRKLGKFDEASRHYSKPENESQDLLLLSVTNQTFTSVRFWIIVLWAVAVFGFVALMSAMLSSRKGQKRRGRSFKTKRRTTYSAVLWASHSTMGDSACLMHGFSYASAIPNEDKQGNPMHALGESISFGRFTSESLSWEKWSSFSSHKRYVEEAERYAQPGSVAQKKAFFEAHYKRIAAQKAAAALVDQENAANNVETKVSGDHANDLQEQGDELKKRIGKEDLGLYAGNHGAIAESNEVETGKDVVNGVTEASGEILMRKNSSNEIHNFVNQEPASGSETSGGTPQMEKPLLKNSVQTDYNPSVTSKKRSALSSFKSSIHHKTSKVPFTPAKPITPHFKKEHNVTRKSNVDSMDKKKSSQKSLRTLINMVPAKEPDKVPIPSNERTESSGVPPVSSKTRKDCATPLKTPIGVAKYKVSKYIAATPRSEDRRNKASIDPSALGSKTSGPKWHILSAVCPKSLTACRNKLQSPTLSTPFSLRTEERAARRKQKLEEKFNDKEAPKVQLQTKLREKAGNEFRKLSQSFCFKARPLPDFYKEREIPKNQMKKSSVTQPESTRKTYSGKKLGNVSMPPPPPPPTFLTKKNGTSKNVSKKKIVTPADVLTSQPERINHENKSPNIQQ</sequence>
<keyword evidence="17" id="KW-1185">Reference proteome</keyword>
<keyword evidence="9 13" id="KW-1133">Transmembrane helix</keyword>
<keyword evidence="5" id="KW-0328">Glycosyltransferase</keyword>
<feature type="transmembrane region" description="Helical" evidence="13">
    <location>
        <begin position="814"/>
        <end position="835"/>
    </location>
</feature>
<evidence type="ECO:0000256" key="2">
    <source>
        <dbReference type="ARBA" id="ARBA00004245"/>
    </source>
</evidence>
<feature type="region of interest" description="Disordered" evidence="12">
    <location>
        <begin position="1005"/>
        <end position="1037"/>
    </location>
</feature>
<protein>
    <recommendedName>
        <fullName evidence="18">TPX2 C-terminal domain-containing protein</fullName>
    </recommendedName>
</protein>
<feature type="region of interest" description="Disordered" evidence="12">
    <location>
        <begin position="1159"/>
        <end position="1178"/>
    </location>
</feature>
<evidence type="ECO:0008006" key="18">
    <source>
        <dbReference type="Google" id="ProtNLM"/>
    </source>
</evidence>
<organism evidence="16 17">
    <name type="scientific">Fraxinus pennsylvanica</name>
    <dbReference type="NCBI Taxonomy" id="56036"/>
    <lineage>
        <taxon>Eukaryota</taxon>
        <taxon>Viridiplantae</taxon>
        <taxon>Streptophyta</taxon>
        <taxon>Embryophyta</taxon>
        <taxon>Tracheophyta</taxon>
        <taxon>Spermatophyta</taxon>
        <taxon>Magnoliopsida</taxon>
        <taxon>eudicotyledons</taxon>
        <taxon>Gunneridae</taxon>
        <taxon>Pentapetalae</taxon>
        <taxon>asterids</taxon>
        <taxon>lamiids</taxon>
        <taxon>Lamiales</taxon>
        <taxon>Oleaceae</taxon>
        <taxon>Oleeae</taxon>
        <taxon>Fraxinus</taxon>
    </lineage>
</organism>
<comment type="subcellular location">
    <subcellularLocation>
        <location evidence="2">Cytoplasm</location>
        <location evidence="2">Cytoskeleton</location>
    </subcellularLocation>
    <subcellularLocation>
        <location evidence="1">Membrane</location>
        <topology evidence="1">Single-pass membrane protein</topology>
    </subcellularLocation>
</comment>
<comment type="similarity">
    <text evidence="3">Belongs to the TPX2 family.</text>
</comment>
<evidence type="ECO:0000256" key="3">
    <source>
        <dbReference type="ARBA" id="ARBA00005885"/>
    </source>
</evidence>
<evidence type="ECO:0000256" key="6">
    <source>
        <dbReference type="ARBA" id="ARBA00022679"/>
    </source>
</evidence>
<evidence type="ECO:0000259" key="15">
    <source>
        <dbReference type="Pfam" id="PF23452"/>
    </source>
</evidence>
<dbReference type="Pfam" id="PF23452">
    <property type="entry name" value="HPAT"/>
    <property type="match status" value="2"/>
</dbReference>
<dbReference type="GO" id="GO:0016020">
    <property type="term" value="C:membrane"/>
    <property type="evidence" value="ECO:0007669"/>
    <property type="project" value="UniProtKB-SubCell"/>
</dbReference>
<evidence type="ECO:0000313" key="16">
    <source>
        <dbReference type="EMBL" id="CAI9758547.1"/>
    </source>
</evidence>
<evidence type="ECO:0000256" key="8">
    <source>
        <dbReference type="ARBA" id="ARBA00022701"/>
    </source>
</evidence>